<organism evidence="4 5">
    <name type="scientific">Goodfellowiella coeruleoviolacea</name>
    <dbReference type="NCBI Taxonomy" id="334858"/>
    <lineage>
        <taxon>Bacteria</taxon>
        <taxon>Bacillati</taxon>
        <taxon>Actinomycetota</taxon>
        <taxon>Actinomycetes</taxon>
        <taxon>Pseudonocardiales</taxon>
        <taxon>Pseudonocardiaceae</taxon>
        <taxon>Goodfellowiella</taxon>
    </lineage>
</organism>
<dbReference type="Pfam" id="PF00440">
    <property type="entry name" value="TetR_N"/>
    <property type="match status" value="1"/>
</dbReference>
<dbReference type="PRINTS" id="PR00455">
    <property type="entry name" value="HTHTETR"/>
</dbReference>
<dbReference type="GO" id="GO:0003700">
    <property type="term" value="F:DNA-binding transcription factor activity"/>
    <property type="evidence" value="ECO:0007669"/>
    <property type="project" value="TreeGrafter"/>
</dbReference>
<evidence type="ECO:0000313" key="5">
    <source>
        <dbReference type="Proteomes" id="UP001206128"/>
    </source>
</evidence>
<reference evidence="4" key="1">
    <citation type="submission" date="2022-06" db="EMBL/GenBank/DDBJ databases">
        <title>Genomic Encyclopedia of Archaeal and Bacterial Type Strains, Phase II (KMG-II): from individual species to whole genera.</title>
        <authorList>
            <person name="Goeker M."/>
        </authorList>
    </citation>
    <scope>NUCLEOTIDE SEQUENCE</scope>
    <source>
        <strain evidence="4">DSM 43935</strain>
    </source>
</reference>
<keyword evidence="5" id="KW-1185">Reference proteome</keyword>
<sequence length="185" mass="21205">MSGRRSDTRDRIQQIALELFAEQGYENTSLREVADRLGITRPALYYHYKTKEDILVGVVEDLIRSIDELLDWARAQPRTQDARMAVLRRITDLLSTRWRPLIKFSQTNQRFLDTHPIGDQLRNRMLTMVSVLSGPEDTLVRQFEARLAVLAVVIGSVPALFDLDVTDEQRNAVALEVATKLLREA</sequence>
<proteinExistence type="predicted"/>
<feature type="domain" description="HTH tetR-type" evidence="3">
    <location>
        <begin position="6"/>
        <end position="66"/>
    </location>
</feature>
<evidence type="ECO:0000256" key="1">
    <source>
        <dbReference type="ARBA" id="ARBA00023125"/>
    </source>
</evidence>
<dbReference type="PANTHER" id="PTHR30055">
    <property type="entry name" value="HTH-TYPE TRANSCRIPTIONAL REGULATOR RUTR"/>
    <property type="match status" value="1"/>
</dbReference>
<gene>
    <name evidence="4" type="ORF">LX83_003617</name>
</gene>
<dbReference type="Proteomes" id="UP001206128">
    <property type="component" value="Unassembled WGS sequence"/>
</dbReference>
<dbReference type="PROSITE" id="PS50977">
    <property type="entry name" value="HTH_TETR_2"/>
    <property type="match status" value="1"/>
</dbReference>
<dbReference type="RefSeq" id="WP_253772929.1">
    <property type="nucleotide sequence ID" value="NZ_JAMTCK010000008.1"/>
</dbReference>
<keyword evidence="1 2" id="KW-0238">DNA-binding</keyword>
<dbReference type="AlphaFoldDB" id="A0AAE3KGZ1"/>
<feature type="DNA-binding region" description="H-T-H motif" evidence="2">
    <location>
        <begin position="29"/>
        <end position="48"/>
    </location>
</feature>
<protein>
    <submittedName>
        <fullName evidence="4">Transcriptional regulator, TetR family</fullName>
    </submittedName>
</protein>
<comment type="caution">
    <text evidence="4">The sequence shown here is derived from an EMBL/GenBank/DDBJ whole genome shotgun (WGS) entry which is preliminary data.</text>
</comment>
<dbReference type="GO" id="GO:0000976">
    <property type="term" value="F:transcription cis-regulatory region binding"/>
    <property type="evidence" value="ECO:0007669"/>
    <property type="project" value="TreeGrafter"/>
</dbReference>
<accession>A0AAE3KGZ1</accession>
<dbReference type="PANTHER" id="PTHR30055:SF237">
    <property type="entry name" value="TRANSCRIPTIONAL REPRESSOR MCE3R"/>
    <property type="match status" value="1"/>
</dbReference>
<evidence type="ECO:0000259" key="3">
    <source>
        <dbReference type="PROSITE" id="PS50977"/>
    </source>
</evidence>
<dbReference type="EMBL" id="JAMTCK010000008">
    <property type="protein sequence ID" value="MCP2166745.1"/>
    <property type="molecule type" value="Genomic_DNA"/>
</dbReference>
<dbReference type="Gene3D" id="1.10.357.10">
    <property type="entry name" value="Tetracycline Repressor, domain 2"/>
    <property type="match status" value="1"/>
</dbReference>
<dbReference type="SUPFAM" id="SSF46689">
    <property type="entry name" value="Homeodomain-like"/>
    <property type="match status" value="1"/>
</dbReference>
<dbReference type="InterPro" id="IPR009057">
    <property type="entry name" value="Homeodomain-like_sf"/>
</dbReference>
<dbReference type="InterPro" id="IPR050109">
    <property type="entry name" value="HTH-type_TetR-like_transc_reg"/>
</dbReference>
<name>A0AAE3KGZ1_9PSEU</name>
<evidence type="ECO:0000256" key="2">
    <source>
        <dbReference type="PROSITE-ProRule" id="PRU00335"/>
    </source>
</evidence>
<dbReference type="InterPro" id="IPR001647">
    <property type="entry name" value="HTH_TetR"/>
</dbReference>
<evidence type="ECO:0000313" key="4">
    <source>
        <dbReference type="EMBL" id="MCP2166745.1"/>
    </source>
</evidence>